<keyword evidence="3" id="KW-0408">Iron</keyword>
<evidence type="ECO:0000256" key="3">
    <source>
        <dbReference type="ARBA" id="ARBA00023004"/>
    </source>
</evidence>
<evidence type="ECO:0000313" key="7">
    <source>
        <dbReference type="Proteomes" id="UP000178082"/>
    </source>
</evidence>
<dbReference type="GO" id="GO:0051536">
    <property type="term" value="F:iron-sulfur cluster binding"/>
    <property type="evidence" value="ECO:0007669"/>
    <property type="project" value="UniProtKB-KW"/>
</dbReference>
<organism evidence="6 7">
    <name type="scientific">Candidatus Schekmanbacteria bacterium RIFCSPLOWO2_12_FULL_38_15</name>
    <dbReference type="NCBI Taxonomy" id="1817883"/>
    <lineage>
        <taxon>Bacteria</taxon>
        <taxon>Candidatus Schekmaniibacteriota</taxon>
    </lineage>
</organism>
<dbReference type="SUPFAM" id="SSF102114">
    <property type="entry name" value="Radical SAM enzymes"/>
    <property type="match status" value="1"/>
</dbReference>
<evidence type="ECO:0000313" key="6">
    <source>
        <dbReference type="EMBL" id="OGL52452.1"/>
    </source>
</evidence>
<protein>
    <recommendedName>
        <fullName evidence="5">Radical SAM core domain-containing protein</fullName>
    </recommendedName>
</protein>
<gene>
    <name evidence="6" type="ORF">A3G31_10690</name>
</gene>
<dbReference type="SFLD" id="SFLDG01107">
    <property type="entry name" value="Uncharacterised_Radical_SAM_Su"/>
    <property type="match status" value="1"/>
</dbReference>
<dbReference type="GO" id="GO:0046872">
    <property type="term" value="F:metal ion binding"/>
    <property type="evidence" value="ECO:0007669"/>
    <property type="project" value="UniProtKB-KW"/>
</dbReference>
<dbReference type="InterPro" id="IPR058240">
    <property type="entry name" value="rSAM_sf"/>
</dbReference>
<dbReference type="AlphaFoldDB" id="A0A1F7SF97"/>
<reference evidence="6 7" key="1">
    <citation type="journal article" date="2016" name="Nat. Commun.">
        <title>Thousands of microbial genomes shed light on interconnected biogeochemical processes in an aquifer system.</title>
        <authorList>
            <person name="Anantharaman K."/>
            <person name="Brown C.T."/>
            <person name="Hug L.A."/>
            <person name="Sharon I."/>
            <person name="Castelle C.J."/>
            <person name="Probst A.J."/>
            <person name="Thomas B.C."/>
            <person name="Singh A."/>
            <person name="Wilkins M.J."/>
            <person name="Karaoz U."/>
            <person name="Brodie E.L."/>
            <person name="Williams K.H."/>
            <person name="Hubbard S.S."/>
            <person name="Banfield J.F."/>
        </authorList>
    </citation>
    <scope>NUCLEOTIDE SEQUENCE [LARGE SCALE GENOMIC DNA]</scope>
</reference>
<keyword evidence="2" id="KW-0479">Metal-binding</keyword>
<evidence type="ECO:0000259" key="5">
    <source>
        <dbReference type="PROSITE" id="PS51918"/>
    </source>
</evidence>
<dbReference type="Proteomes" id="UP000178082">
    <property type="component" value="Unassembled WGS sequence"/>
</dbReference>
<feature type="domain" description="Radical SAM core" evidence="5">
    <location>
        <begin position="102"/>
        <end position="338"/>
    </location>
</feature>
<dbReference type="NCBIfam" id="NF045502">
    <property type="entry name" value="variant_rSAM"/>
    <property type="match status" value="1"/>
</dbReference>
<evidence type="ECO:0000256" key="2">
    <source>
        <dbReference type="ARBA" id="ARBA00022723"/>
    </source>
</evidence>
<sequence length="359" mass="40308">MDTKKLKVDLQFYGVKIGNLQEKIRATGAGPASNITFSIEEIPINAPVTEFLTESSPYEIKKDSEIFKLFKSDEYITDILFPKTPNFYNQKTAKGVPYYKIALFHGCKCIATTVFQKCDLWREGLQCKFCAIEFSLENNSTIPVKSPEDLAEVAWYAKTYDDISFFTLTTGSSKNPEGLTKHLCNCIKAIKIKSGIPIHIQVSPNGNIKSIKDLYDAGADTIGIHIESFDKKVRSEILPGKNRIDIETYKIFWKEAVNVFGRNQVSSFIVTGIGESTDSILEGSKMLCEMGVYPYIVPLHPVPNTPLSFKRSIDPDKLTEIYESVSRLLKENNLSWQNSLAGCVRCRSCSALPEFEDIT</sequence>
<comment type="caution">
    <text evidence="6">The sequence shown here is derived from an EMBL/GenBank/DDBJ whole genome shotgun (WGS) entry which is preliminary data.</text>
</comment>
<proteinExistence type="predicted"/>
<dbReference type="STRING" id="1817883.A3G31_10690"/>
<dbReference type="PROSITE" id="PS51918">
    <property type="entry name" value="RADICAL_SAM"/>
    <property type="match status" value="1"/>
</dbReference>
<dbReference type="NCBIfam" id="TIGR04043">
    <property type="entry name" value="rSAM_MSMEG_0568"/>
    <property type="match status" value="1"/>
</dbReference>
<dbReference type="GO" id="GO:0003824">
    <property type="term" value="F:catalytic activity"/>
    <property type="evidence" value="ECO:0007669"/>
    <property type="project" value="InterPro"/>
</dbReference>
<dbReference type="InterPro" id="IPR007197">
    <property type="entry name" value="rSAM"/>
</dbReference>
<name>A0A1F7SF97_9BACT</name>
<dbReference type="SFLD" id="SFLDS00029">
    <property type="entry name" value="Radical_SAM"/>
    <property type="match status" value="1"/>
</dbReference>
<keyword evidence="4" id="KW-0411">Iron-sulfur</keyword>
<accession>A0A1F7SF97</accession>
<dbReference type="EMBL" id="MGDI01000031">
    <property type="protein sequence ID" value="OGL52452.1"/>
    <property type="molecule type" value="Genomic_DNA"/>
</dbReference>
<dbReference type="Gene3D" id="3.20.20.70">
    <property type="entry name" value="Aldolase class I"/>
    <property type="match status" value="1"/>
</dbReference>
<dbReference type="InterPro" id="IPR016779">
    <property type="entry name" value="rSAM_MSMEG0568"/>
</dbReference>
<keyword evidence="1" id="KW-0949">S-adenosyl-L-methionine</keyword>
<evidence type="ECO:0000256" key="4">
    <source>
        <dbReference type="ARBA" id="ARBA00023014"/>
    </source>
</evidence>
<evidence type="ECO:0000256" key="1">
    <source>
        <dbReference type="ARBA" id="ARBA00022691"/>
    </source>
</evidence>
<dbReference type="InterPro" id="IPR013785">
    <property type="entry name" value="Aldolase_TIM"/>
</dbReference>
<dbReference type="CDD" id="cd01335">
    <property type="entry name" value="Radical_SAM"/>
    <property type="match status" value="1"/>
</dbReference>
<dbReference type="Pfam" id="PF04055">
    <property type="entry name" value="Radical_SAM"/>
    <property type="match status" value="1"/>
</dbReference>